<evidence type="ECO:0000313" key="1">
    <source>
        <dbReference type="EMBL" id="MFC4075537.1"/>
    </source>
</evidence>
<protein>
    <submittedName>
        <fullName evidence="1">Uncharacterized protein</fullName>
    </submittedName>
</protein>
<evidence type="ECO:0000313" key="2">
    <source>
        <dbReference type="Proteomes" id="UP001595843"/>
    </source>
</evidence>
<comment type="caution">
    <text evidence="1">The sequence shown here is derived from an EMBL/GenBank/DDBJ whole genome shotgun (WGS) entry which is preliminary data.</text>
</comment>
<name>A0ABV8JFF2_9BACL</name>
<organism evidence="1 2">
    <name type="scientific">Salinithrix halophila</name>
    <dbReference type="NCBI Taxonomy" id="1485204"/>
    <lineage>
        <taxon>Bacteria</taxon>
        <taxon>Bacillati</taxon>
        <taxon>Bacillota</taxon>
        <taxon>Bacilli</taxon>
        <taxon>Bacillales</taxon>
        <taxon>Thermoactinomycetaceae</taxon>
        <taxon>Salinithrix</taxon>
    </lineage>
</organism>
<dbReference type="EMBL" id="JBHSAP010000004">
    <property type="protein sequence ID" value="MFC4075537.1"/>
    <property type="molecule type" value="Genomic_DNA"/>
</dbReference>
<gene>
    <name evidence="1" type="ORF">ACFOUO_01790</name>
</gene>
<reference evidence="2" key="1">
    <citation type="journal article" date="2019" name="Int. J. Syst. Evol. Microbiol.">
        <title>The Global Catalogue of Microorganisms (GCM) 10K type strain sequencing project: providing services to taxonomists for standard genome sequencing and annotation.</title>
        <authorList>
            <consortium name="The Broad Institute Genomics Platform"/>
            <consortium name="The Broad Institute Genome Sequencing Center for Infectious Disease"/>
            <person name="Wu L."/>
            <person name="Ma J."/>
        </authorList>
    </citation>
    <scope>NUCLEOTIDE SEQUENCE [LARGE SCALE GENOMIC DNA]</scope>
    <source>
        <strain evidence="2">IBRC-M 10813</strain>
    </source>
</reference>
<sequence length="52" mass="5825">MSEGTRSGWYVTGIREDCDAREMEKQKASPGIIEQIQPWLSPAKASFVLNIV</sequence>
<dbReference type="Proteomes" id="UP001595843">
    <property type="component" value="Unassembled WGS sequence"/>
</dbReference>
<proteinExistence type="predicted"/>
<keyword evidence="2" id="KW-1185">Reference proteome</keyword>
<accession>A0ABV8JFF2</accession>